<organism evidence="1 2">
    <name type="scientific">Aspergillus terreus (strain NIH 2624 / FGSC A1156)</name>
    <dbReference type="NCBI Taxonomy" id="341663"/>
    <lineage>
        <taxon>Eukaryota</taxon>
        <taxon>Fungi</taxon>
        <taxon>Dikarya</taxon>
        <taxon>Ascomycota</taxon>
        <taxon>Pezizomycotina</taxon>
        <taxon>Eurotiomycetes</taxon>
        <taxon>Eurotiomycetidae</taxon>
        <taxon>Eurotiales</taxon>
        <taxon>Aspergillaceae</taxon>
        <taxon>Aspergillus</taxon>
        <taxon>Aspergillus subgen. Circumdati</taxon>
    </lineage>
</organism>
<evidence type="ECO:0000313" key="1">
    <source>
        <dbReference type="EMBL" id="EAU37496.1"/>
    </source>
</evidence>
<dbReference type="OrthoDB" id="1262810at2759"/>
<dbReference type="HOGENOM" id="CLU_000570_3_0_1"/>
<reference evidence="2" key="1">
    <citation type="submission" date="2005-09" db="EMBL/GenBank/DDBJ databases">
        <title>Annotation of the Aspergillus terreus NIH2624 genome.</title>
        <authorList>
            <person name="Birren B.W."/>
            <person name="Lander E.S."/>
            <person name="Galagan J.E."/>
            <person name="Nusbaum C."/>
            <person name="Devon K."/>
            <person name="Henn M."/>
            <person name="Ma L.-J."/>
            <person name="Jaffe D.B."/>
            <person name="Butler J."/>
            <person name="Alvarez P."/>
            <person name="Gnerre S."/>
            <person name="Grabherr M."/>
            <person name="Kleber M."/>
            <person name="Mauceli E.W."/>
            <person name="Brockman W."/>
            <person name="Rounsley S."/>
            <person name="Young S.K."/>
            <person name="LaButti K."/>
            <person name="Pushparaj V."/>
            <person name="DeCaprio D."/>
            <person name="Crawford M."/>
            <person name="Koehrsen M."/>
            <person name="Engels R."/>
            <person name="Montgomery P."/>
            <person name="Pearson M."/>
            <person name="Howarth C."/>
            <person name="Larson L."/>
            <person name="Luoma S."/>
            <person name="White J."/>
            <person name="Alvarado L."/>
            <person name="Kodira C.D."/>
            <person name="Zeng Q."/>
            <person name="Oleary S."/>
            <person name="Yandava C."/>
            <person name="Denning D.W."/>
            <person name="Nierman W.C."/>
            <person name="Milne T."/>
            <person name="Madden K."/>
        </authorList>
    </citation>
    <scope>NUCLEOTIDE SEQUENCE [LARGE SCALE GENOMIC DNA]</scope>
    <source>
        <strain evidence="2">NIH 2624 / FGSC A1156</strain>
    </source>
</reference>
<dbReference type="VEuPathDB" id="FungiDB:ATEG_02534"/>
<name>Q0CUV0_ASPTN</name>
<gene>
    <name evidence="1" type="ORF">ATEG_02534</name>
</gene>
<dbReference type="STRING" id="341663.Q0CUV0"/>
<dbReference type="RefSeq" id="XP_001211712.1">
    <property type="nucleotide sequence ID" value="XM_001211712.1"/>
</dbReference>
<evidence type="ECO:0000313" key="2">
    <source>
        <dbReference type="Proteomes" id="UP000007963"/>
    </source>
</evidence>
<accession>Q0CUV0</accession>
<dbReference type="GeneID" id="4317271"/>
<dbReference type="Proteomes" id="UP000007963">
    <property type="component" value="Unassembled WGS sequence"/>
</dbReference>
<sequence length="1407" mass="159897">MAQLTSEKARRIVRKIAQKNGSITDEDRAATPPAVLRALQNVRNQLASQRTLWMPLDTPDVRRDVVFRLISSARSLRYTQAEREGKEAYFSLNVSRNRIVIETNDDGCQKSDIKELSEARHALSNDSTGNLYGAVLSYTARISSEIHVQSGPFSFVLKPQSDGDRLGFAIPVNKEPTTLPEGVRSRIVLYPLLSRDFDELVDVFEAIAYNGFVLLDPDDVHQPMCKKFVFKTQKRRLEHKVQLRDGISEVTQTREPTGLFSRLQPIVTKRFLLYKQTKPGPFDKTVLLFPIDEDSRPVIGFQKVYHIVGSFAFPIVGVRLNFGVCATLTRFHPVRDADIDNAILKTCVISSFCDAIAFCQGRPWSYEWVQYIPKQSIVSPAWRGTVQELLEKLRVAPVFQSQKGALKSLSSLPYLSPEFYDAEDKPLFGGSDDEHYLSTEYNAYLDCLRPLGLQEISDHEVLEKLKPILTNRFHVLSDLTFRKEQMPLISRLLLTWLKRDPDSTLSAEIRNIPFIQLNDGSLVRGNDLSLIRSEADLASARKDVYFSTDTNGNDIPKCLDILIVSQEAVRENGQEELFSLLGVRRICPEVVMGQISRHSHSTSSAPISRSLMADPMHILRYVYDSCAKNSSLERPCVMVADEHGLRRLVCSTSCWYHPVDVYLKTDGAYGTEAIAKTLTSTSLFKQSLPLLHPTFLNPDPMSKRHIPHDTWRMWLEDQRIIRRTPRLTHWNNPKQLSDIFNAIISRHPDILLGVLRRYWDTYRKEINKEPLLASAIKKAKVPTLNGGARLDECYFPIPKFCYMVEAVSTTININFLKLPGSWGPDSEQEWGFLRELGVSGGGAATFVEVIQDRLLSTMTLEEAKPHFFEIYGSMSEWTYHDIWYDRYQNGMFGSDADRQYFWDKKAIYIPNTCDGAKLVHLCDCVWSGPSWLRTVHALASHEEYTSDSKIRALFSDKLCVENADWGTYLTELMHLQVVGVDAIGKTQRIYQAIMEDAENEDDWKSLRNHFQQGKMIYVPGRKQWYAPGECIWTSFSIGDKMGISNLYPEMERFFVEKLQVEPPSVLGYISHIQHLCKHGGSSAEVIETLYQINNLELTMSDLNRLKDIKFLPIEDTEEEVSWGSITSDFFIIDRDGWPMLFYGKVPTLQFCLSEVRELAPLLKSLGLETRFISICAVKETSVSEMPSQSSSHLTKDFRQRASGFSRCIFHYNGGDASAAREIYDTFREALVYETEHIAGKCTLTSLSGSSTSLQTYSRLHMEYLDGKLSIFVPRAEKERLICYATQLPESLMSSLKIKDHAAYGIFTTILQVPVEVVDGILTTHGMPEVPDLRSVSPVVTDDSDPDYEGALEIFVPRASIAWSGKDQSLESEQSGLQLVLRSKNTDITKYRSQSDRHEVAVKEHTDR</sequence>
<evidence type="ECO:0008006" key="3">
    <source>
        <dbReference type="Google" id="ProtNLM"/>
    </source>
</evidence>
<protein>
    <recommendedName>
        <fullName evidence="3">Heterokaryon incompatibility domain-containing protein</fullName>
    </recommendedName>
</protein>
<proteinExistence type="predicted"/>
<dbReference type="OMA" id="RLICYAT"/>
<dbReference type="EMBL" id="CH476596">
    <property type="protein sequence ID" value="EAU37496.1"/>
    <property type="molecule type" value="Genomic_DNA"/>
</dbReference>
<dbReference type="eggNOG" id="ENOG502QQIR">
    <property type="taxonomic scope" value="Eukaryota"/>
</dbReference>